<dbReference type="PROSITE" id="PS50048">
    <property type="entry name" value="ZN2_CY6_FUNGAL_2"/>
    <property type="match status" value="1"/>
</dbReference>
<gene>
    <name evidence="9" type="ORF">PGQ11_015542</name>
</gene>
<evidence type="ECO:0000256" key="4">
    <source>
        <dbReference type="ARBA" id="ARBA00023125"/>
    </source>
</evidence>
<protein>
    <submittedName>
        <fullName evidence="9">C6 transcription factor</fullName>
    </submittedName>
</protein>
<name>A0ABR2HN39_9PEZI</name>
<keyword evidence="3" id="KW-0805">Transcription regulation</keyword>
<feature type="region of interest" description="Disordered" evidence="7">
    <location>
        <begin position="64"/>
        <end position="103"/>
    </location>
</feature>
<keyword evidence="4" id="KW-0238">DNA-binding</keyword>
<dbReference type="SMART" id="SM00066">
    <property type="entry name" value="GAL4"/>
    <property type="match status" value="1"/>
</dbReference>
<dbReference type="CDD" id="cd12148">
    <property type="entry name" value="fungal_TF_MHR"/>
    <property type="match status" value="1"/>
</dbReference>
<evidence type="ECO:0000256" key="2">
    <source>
        <dbReference type="ARBA" id="ARBA00022833"/>
    </source>
</evidence>
<dbReference type="Gene3D" id="4.10.240.10">
    <property type="entry name" value="Zn(2)-C6 fungal-type DNA-binding domain"/>
    <property type="match status" value="1"/>
</dbReference>
<dbReference type="InterPro" id="IPR001138">
    <property type="entry name" value="Zn2Cys6_DnaBD"/>
</dbReference>
<evidence type="ECO:0000256" key="6">
    <source>
        <dbReference type="ARBA" id="ARBA00023242"/>
    </source>
</evidence>
<dbReference type="Proteomes" id="UP001390339">
    <property type="component" value="Unassembled WGS sequence"/>
</dbReference>
<evidence type="ECO:0000256" key="1">
    <source>
        <dbReference type="ARBA" id="ARBA00022723"/>
    </source>
</evidence>
<dbReference type="Pfam" id="PF04082">
    <property type="entry name" value="Fungal_trans"/>
    <property type="match status" value="1"/>
</dbReference>
<accession>A0ABR2HN39</accession>
<reference evidence="9 10" key="1">
    <citation type="journal article" date="2024" name="IMA Fungus">
        <title>Apiospora arundinis, a panoply of carbohydrate-active enzymes and secondary metabolites.</title>
        <authorList>
            <person name="Sorensen T."/>
            <person name="Petersen C."/>
            <person name="Muurmann A.T."/>
            <person name="Christiansen J.V."/>
            <person name="Brundto M.L."/>
            <person name="Overgaard C.K."/>
            <person name="Boysen A.T."/>
            <person name="Wollenberg R.D."/>
            <person name="Larsen T.O."/>
            <person name="Sorensen J.L."/>
            <person name="Nielsen K.L."/>
            <person name="Sondergaard T.E."/>
        </authorList>
    </citation>
    <scope>NUCLEOTIDE SEQUENCE [LARGE SCALE GENOMIC DNA]</scope>
    <source>
        <strain evidence="9 10">AAU 773</strain>
    </source>
</reference>
<organism evidence="9 10">
    <name type="scientific">Apiospora arundinis</name>
    <dbReference type="NCBI Taxonomy" id="335852"/>
    <lineage>
        <taxon>Eukaryota</taxon>
        <taxon>Fungi</taxon>
        <taxon>Dikarya</taxon>
        <taxon>Ascomycota</taxon>
        <taxon>Pezizomycotina</taxon>
        <taxon>Sordariomycetes</taxon>
        <taxon>Xylariomycetidae</taxon>
        <taxon>Amphisphaeriales</taxon>
        <taxon>Apiosporaceae</taxon>
        <taxon>Apiospora</taxon>
    </lineage>
</organism>
<keyword evidence="2" id="KW-0862">Zinc</keyword>
<dbReference type="InterPro" id="IPR007219">
    <property type="entry name" value="XnlR_reg_dom"/>
</dbReference>
<evidence type="ECO:0000256" key="3">
    <source>
        <dbReference type="ARBA" id="ARBA00023015"/>
    </source>
</evidence>
<evidence type="ECO:0000313" key="9">
    <source>
        <dbReference type="EMBL" id="KAK8849062.1"/>
    </source>
</evidence>
<evidence type="ECO:0000259" key="8">
    <source>
        <dbReference type="PROSITE" id="PS50048"/>
    </source>
</evidence>
<dbReference type="SUPFAM" id="SSF57701">
    <property type="entry name" value="Zn2/Cys6 DNA-binding domain"/>
    <property type="match status" value="1"/>
</dbReference>
<dbReference type="SMART" id="SM00906">
    <property type="entry name" value="Fungal_trans"/>
    <property type="match status" value="1"/>
</dbReference>
<dbReference type="PROSITE" id="PS00463">
    <property type="entry name" value="ZN2_CY6_FUNGAL_1"/>
    <property type="match status" value="1"/>
</dbReference>
<dbReference type="InterPro" id="IPR051430">
    <property type="entry name" value="Fungal_TF_Env_Response"/>
</dbReference>
<keyword evidence="5" id="KW-0804">Transcription</keyword>
<keyword evidence="10" id="KW-1185">Reference proteome</keyword>
<keyword evidence="6" id="KW-0539">Nucleus</keyword>
<evidence type="ECO:0000313" key="10">
    <source>
        <dbReference type="Proteomes" id="UP001390339"/>
    </source>
</evidence>
<proteinExistence type="predicted"/>
<dbReference type="Pfam" id="PF00172">
    <property type="entry name" value="Zn_clus"/>
    <property type="match status" value="1"/>
</dbReference>
<sequence length="774" mass="86303">MPDPDGRRSRSTVSCALCRKRKVRCDRQTPCSNCVRSRNENCVYENDRPRNHVVDSGLRAPTLITNSASRSSSRPTIPPYGVDSRTVSSSAPTTPPSTSGPDEANLEQMKLRIKHLEEQLATVVLKPDRSPVPIANSQIQTTSSRFGGTFHVHCGNDPSNQSHGIARSVSHKNRLFGQSHWAVNGVLQVRESFDLIEAHLGTETPSAWTGIEQCKSLARVIKTQRTPLTLWPFPTSPDLPSKDVADTLVDCYLRTSESIYRVLHIPTFRRDYDALWVSDSTPDANFLAQLQLVLAIGATTYDEHFSLRSSALRWVSAAQAWQSQPKFKARLDLGSIQTHILFLIAQEKVAFSGDSTWILAGSLIRRAVYIGLHKDPTYLPHKTALNIEMRRRLWNTVMELALQSSLTSGGPPFISMGDFDVAAPNNFDDDQLMADDPVPQPDDHFTQVSVAIMLRNTFPQRLAIVKFLNDLGSSGTYQETLRLDTELRGAYNLLSRTFQSYNNAGSNATPSRFEMRVVNFMMHRYLSSLHVPYCSAALQETSYYFSRKVVVESSLKIWHLAFSSSASSSTVNDSSIHNNQLNNNNHALPDYDELARLITCSAGFYPTVAIQAAFLIAMELRMQINEEEGMFSGITLRPDLVAVLEESKAWCLQTIEAGETNVKGLLLMSTLSAHLEGLSRGMEKSEIARLLVKTVHDVKEKCVPILERMATVVQNDKTAQMPQQQQQGFSVEGTEMMEDWGFLSSDAPLDMTNNDPMNWVFNDNGDGVLGSSFW</sequence>
<feature type="compositionally biased region" description="Low complexity" evidence="7">
    <location>
        <begin position="84"/>
        <end position="101"/>
    </location>
</feature>
<dbReference type="EMBL" id="JAPCWZ010000010">
    <property type="protein sequence ID" value="KAK8849062.1"/>
    <property type="molecule type" value="Genomic_DNA"/>
</dbReference>
<evidence type="ECO:0000256" key="7">
    <source>
        <dbReference type="SAM" id="MobiDB-lite"/>
    </source>
</evidence>
<dbReference type="PANTHER" id="PTHR31944:SF131">
    <property type="entry name" value="HEME-RESPONSIVE ZINC FINGER TRANSCRIPTION FACTOR HAP1"/>
    <property type="match status" value="1"/>
</dbReference>
<evidence type="ECO:0000256" key="5">
    <source>
        <dbReference type="ARBA" id="ARBA00023163"/>
    </source>
</evidence>
<dbReference type="PANTHER" id="PTHR31944">
    <property type="entry name" value="HEME-RESPONSIVE ZINC FINGER TRANSCRIPTION FACTOR HAP1"/>
    <property type="match status" value="1"/>
</dbReference>
<feature type="compositionally biased region" description="Polar residues" evidence="7">
    <location>
        <begin position="64"/>
        <end position="75"/>
    </location>
</feature>
<feature type="domain" description="Zn(2)-C6 fungal-type" evidence="8">
    <location>
        <begin position="14"/>
        <end position="44"/>
    </location>
</feature>
<dbReference type="InterPro" id="IPR036864">
    <property type="entry name" value="Zn2-C6_fun-type_DNA-bd_sf"/>
</dbReference>
<comment type="caution">
    <text evidence="9">The sequence shown here is derived from an EMBL/GenBank/DDBJ whole genome shotgun (WGS) entry which is preliminary data.</text>
</comment>
<dbReference type="CDD" id="cd00067">
    <property type="entry name" value="GAL4"/>
    <property type="match status" value="1"/>
</dbReference>
<keyword evidence="1" id="KW-0479">Metal-binding</keyword>